<keyword evidence="2" id="KW-1185">Reference proteome</keyword>
<evidence type="ECO:0000313" key="1">
    <source>
        <dbReference type="EMBL" id="KEI69651.1"/>
    </source>
</evidence>
<organism evidence="1 2">
    <name type="scientific">Endozoicomonas elysicola</name>
    <dbReference type="NCBI Taxonomy" id="305900"/>
    <lineage>
        <taxon>Bacteria</taxon>
        <taxon>Pseudomonadati</taxon>
        <taxon>Pseudomonadota</taxon>
        <taxon>Gammaproteobacteria</taxon>
        <taxon>Oceanospirillales</taxon>
        <taxon>Endozoicomonadaceae</taxon>
        <taxon>Endozoicomonas</taxon>
    </lineage>
</organism>
<proteinExistence type="predicted"/>
<reference evidence="1 2" key="1">
    <citation type="submission" date="2014-06" db="EMBL/GenBank/DDBJ databases">
        <title>Whole Genome Sequences of Three Symbiotic Endozoicomonas Bacteria.</title>
        <authorList>
            <person name="Neave M.J."/>
            <person name="Apprill A."/>
            <person name="Voolstra C.R."/>
        </authorList>
    </citation>
    <scope>NUCLEOTIDE SEQUENCE [LARGE SCALE GENOMIC DNA]</scope>
    <source>
        <strain evidence="1 2">DSM 22380</strain>
    </source>
</reference>
<accession>A0A081K675</accession>
<comment type="caution">
    <text evidence="1">The sequence shown here is derived from an EMBL/GenBank/DDBJ whole genome shotgun (WGS) entry which is preliminary data.</text>
</comment>
<dbReference type="EMBL" id="JOJP01000001">
    <property type="protein sequence ID" value="KEI69651.1"/>
    <property type="molecule type" value="Genomic_DNA"/>
</dbReference>
<protein>
    <submittedName>
        <fullName evidence="1">Uncharacterized protein</fullName>
    </submittedName>
</protein>
<sequence length="60" mass="6997">MSYMDNPYKTKQIIIHNLLWVDPFMNGNKPYDLPVGKMNNNYSVDKSVFYPQAIKIKTTA</sequence>
<dbReference type="AlphaFoldDB" id="A0A081K675"/>
<name>A0A081K675_9GAMM</name>
<evidence type="ECO:0000313" key="2">
    <source>
        <dbReference type="Proteomes" id="UP000027997"/>
    </source>
</evidence>
<dbReference type="Proteomes" id="UP000027997">
    <property type="component" value="Unassembled WGS sequence"/>
</dbReference>
<gene>
    <name evidence="1" type="ORF">GV64_01850</name>
</gene>